<evidence type="ECO:0008006" key="3">
    <source>
        <dbReference type="Google" id="ProtNLM"/>
    </source>
</evidence>
<dbReference type="Pfam" id="PF08907">
    <property type="entry name" value="DUF1853"/>
    <property type="match status" value="1"/>
</dbReference>
<dbReference type="EMBL" id="FOHZ01000013">
    <property type="protein sequence ID" value="SET59009.1"/>
    <property type="molecule type" value="Genomic_DNA"/>
</dbReference>
<accession>A0A1I0FNC5</accession>
<reference evidence="2" key="1">
    <citation type="submission" date="2016-10" db="EMBL/GenBank/DDBJ databases">
        <authorList>
            <person name="Varghese N."/>
            <person name="Submissions S."/>
        </authorList>
    </citation>
    <scope>NUCLEOTIDE SEQUENCE [LARGE SCALE GENOMIC DNA]</scope>
    <source>
        <strain evidence="2">CGMCC 1.6489</strain>
    </source>
</reference>
<dbReference type="RefSeq" id="WP_091853015.1">
    <property type="nucleotide sequence ID" value="NZ_FOHZ01000013.1"/>
</dbReference>
<gene>
    <name evidence="1" type="ORF">SAMN04487962_11349</name>
</gene>
<protein>
    <recommendedName>
        <fullName evidence="3">DUF1853 domain-containing protein</fullName>
    </recommendedName>
</protein>
<sequence length="293" mass="33853">MQYQWRTAGHLDWLCRAPQLLHCEQSLVLQDQLPSDLDARLARWAADPGSRPAVLNEPANPRLGYYFERLYECVMTHLLGWQLLAKNLQVRDGSGRTLGELDFLLRNPVTNEVEHHEIAVKFYLGYQQDGNDTLWYGPNSRDRLDRKVRRLLEHQSRLTERPEARKAMTDLGIPGPVTSRIFMPGYLFYPPDTPLTVPDFVPADHLRGTWLYRHDLADQDMAAWVPLHKPHWLGPWSQPDRPDPELAARVMDTVAEHARPRLFAVLSEDAASGQWIEVERVFVVPENWPRQGC</sequence>
<dbReference type="InterPro" id="IPR015003">
    <property type="entry name" value="DUF1853"/>
</dbReference>
<proteinExistence type="predicted"/>
<dbReference type="OrthoDB" id="378654at2"/>
<dbReference type="Proteomes" id="UP000198762">
    <property type="component" value="Unassembled WGS sequence"/>
</dbReference>
<evidence type="ECO:0000313" key="2">
    <source>
        <dbReference type="Proteomes" id="UP000198762"/>
    </source>
</evidence>
<keyword evidence="2" id="KW-1185">Reference proteome</keyword>
<dbReference type="AlphaFoldDB" id="A0A1I0FNC5"/>
<evidence type="ECO:0000313" key="1">
    <source>
        <dbReference type="EMBL" id="SET59009.1"/>
    </source>
</evidence>
<dbReference type="STRING" id="430453.SAMN04487962_11349"/>
<organism evidence="1 2">
    <name type="scientific">Marinobacter segnicrescens</name>
    <dbReference type="NCBI Taxonomy" id="430453"/>
    <lineage>
        <taxon>Bacteria</taxon>
        <taxon>Pseudomonadati</taxon>
        <taxon>Pseudomonadota</taxon>
        <taxon>Gammaproteobacteria</taxon>
        <taxon>Pseudomonadales</taxon>
        <taxon>Marinobacteraceae</taxon>
        <taxon>Marinobacter</taxon>
    </lineage>
</organism>
<name>A0A1I0FNC5_9GAMM</name>